<dbReference type="Proteomes" id="UP001175228">
    <property type="component" value="Unassembled WGS sequence"/>
</dbReference>
<comment type="caution">
    <text evidence="1">The sequence shown here is derived from an EMBL/GenBank/DDBJ whole genome shotgun (WGS) entry which is preliminary data.</text>
</comment>
<gene>
    <name evidence="1" type="ORF">EDD18DRAFT_1186103</name>
</gene>
<name>A0AA39PW96_9AGAR</name>
<evidence type="ECO:0000313" key="2">
    <source>
        <dbReference type="Proteomes" id="UP001175228"/>
    </source>
</evidence>
<evidence type="ECO:0000313" key="1">
    <source>
        <dbReference type="EMBL" id="KAK0491732.1"/>
    </source>
</evidence>
<dbReference type="AlphaFoldDB" id="A0AA39PW96"/>
<sequence>MKALKGRVYLGLSLPIMLIRTSKSILNRTPNTEITSMTCEFDPSRRRIFLPLSHRRLHTLHVYEGVCVLSKFDLPTLRSLRMSYAHTCSQVPTSLLGLITRGLKVLSFHSPFLICITPESQADFGLNAKINPDVVPGLNTLAIGFMNVVPLFTFVAVFF</sequence>
<proteinExistence type="predicted"/>
<keyword evidence="2" id="KW-1185">Reference proteome</keyword>
<dbReference type="EMBL" id="JAUEPU010000033">
    <property type="protein sequence ID" value="KAK0491732.1"/>
    <property type="molecule type" value="Genomic_DNA"/>
</dbReference>
<accession>A0AA39PW96</accession>
<reference evidence="1" key="1">
    <citation type="submission" date="2023-06" db="EMBL/GenBank/DDBJ databases">
        <authorList>
            <consortium name="Lawrence Berkeley National Laboratory"/>
            <person name="Ahrendt S."/>
            <person name="Sahu N."/>
            <person name="Indic B."/>
            <person name="Wong-Bajracharya J."/>
            <person name="Merenyi Z."/>
            <person name="Ke H.-M."/>
            <person name="Monk M."/>
            <person name="Kocsube S."/>
            <person name="Drula E."/>
            <person name="Lipzen A."/>
            <person name="Balint B."/>
            <person name="Henrissat B."/>
            <person name="Andreopoulos B."/>
            <person name="Martin F.M."/>
            <person name="Harder C.B."/>
            <person name="Rigling D."/>
            <person name="Ford K.L."/>
            <person name="Foster G.D."/>
            <person name="Pangilinan J."/>
            <person name="Papanicolaou A."/>
            <person name="Barry K."/>
            <person name="LaButti K."/>
            <person name="Viragh M."/>
            <person name="Koriabine M."/>
            <person name="Yan M."/>
            <person name="Riley R."/>
            <person name="Champramary S."/>
            <person name="Plett K.L."/>
            <person name="Tsai I.J."/>
            <person name="Slot J."/>
            <person name="Sipos G."/>
            <person name="Plett J."/>
            <person name="Nagy L.G."/>
            <person name="Grigoriev I.V."/>
        </authorList>
    </citation>
    <scope>NUCLEOTIDE SEQUENCE</scope>
    <source>
        <strain evidence="1">HWK02</strain>
    </source>
</reference>
<organism evidence="1 2">
    <name type="scientific">Armillaria luteobubalina</name>
    <dbReference type="NCBI Taxonomy" id="153913"/>
    <lineage>
        <taxon>Eukaryota</taxon>
        <taxon>Fungi</taxon>
        <taxon>Dikarya</taxon>
        <taxon>Basidiomycota</taxon>
        <taxon>Agaricomycotina</taxon>
        <taxon>Agaricomycetes</taxon>
        <taxon>Agaricomycetidae</taxon>
        <taxon>Agaricales</taxon>
        <taxon>Marasmiineae</taxon>
        <taxon>Physalacriaceae</taxon>
        <taxon>Armillaria</taxon>
    </lineage>
</organism>
<protein>
    <submittedName>
        <fullName evidence="1">Uncharacterized protein</fullName>
    </submittedName>
</protein>